<name>A0ABU7KZI6_9ACTN</name>
<dbReference type="PANTHER" id="PTHR23513">
    <property type="entry name" value="INTEGRAL MEMBRANE EFFLUX PROTEIN-RELATED"/>
    <property type="match status" value="1"/>
</dbReference>
<comment type="subcellular location">
    <subcellularLocation>
        <location evidence="1">Cell membrane</location>
        <topology evidence="1">Multi-pass membrane protein</topology>
    </subcellularLocation>
</comment>
<dbReference type="EMBL" id="JAUUCC010000124">
    <property type="protein sequence ID" value="MEE2054693.1"/>
    <property type="molecule type" value="Genomic_DNA"/>
</dbReference>
<comment type="caution">
    <text evidence="7">The sequence shown here is derived from an EMBL/GenBank/DDBJ whole genome shotgun (WGS) entry which is preliminary data.</text>
</comment>
<feature type="transmembrane region" description="Helical" evidence="6">
    <location>
        <begin position="12"/>
        <end position="33"/>
    </location>
</feature>
<reference evidence="7 8" key="1">
    <citation type="submission" date="2023-07" db="EMBL/GenBank/DDBJ databases">
        <authorList>
            <person name="Girao M."/>
            <person name="Carvalho M.F."/>
        </authorList>
    </citation>
    <scope>NUCLEOTIDE SEQUENCE [LARGE SCALE GENOMIC DNA]</scope>
    <source>
        <strain evidence="7 8">66/93</strain>
    </source>
</reference>
<dbReference type="Proteomes" id="UP001348641">
    <property type="component" value="Unassembled WGS sequence"/>
</dbReference>
<keyword evidence="2" id="KW-1003">Cell membrane</keyword>
<feature type="transmembrane region" description="Helical" evidence="6">
    <location>
        <begin position="251"/>
        <end position="276"/>
    </location>
</feature>
<feature type="transmembrane region" description="Helical" evidence="6">
    <location>
        <begin position="222"/>
        <end position="245"/>
    </location>
</feature>
<feature type="transmembrane region" description="Helical" evidence="6">
    <location>
        <begin position="71"/>
        <end position="96"/>
    </location>
</feature>
<keyword evidence="4 6" id="KW-1133">Transmembrane helix</keyword>
<evidence type="ECO:0000256" key="5">
    <source>
        <dbReference type="ARBA" id="ARBA00023136"/>
    </source>
</evidence>
<feature type="transmembrane region" description="Helical" evidence="6">
    <location>
        <begin position="347"/>
        <end position="366"/>
    </location>
</feature>
<proteinExistence type="predicted"/>
<protein>
    <submittedName>
        <fullName evidence="7">MFS transporter</fullName>
    </submittedName>
</protein>
<dbReference type="InterPro" id="IPR036259">
    <property type="entry name" value="MFS_trans_sf"/>
</dbReference>
<feature type="transmembrane region" description="Helical" evidence="6">
    <location>
        <begin position="372"/>
        <end position="391"/>
    </location>
</feature>
<organism evidence="7 8">
    <name type="scientific">Nocardiopsis tropica</name>
    <dbReference type="NCBI Taxonomy" id="109330"/>
    <lineage>
        <taxon>Bacteria</taxon>
        <taxon>Bacillati</taxon>
        <taxon>Actinomycetota</taxon>
        <taxon>Actinomycetes</taxon>
        <taxon>Streptosporangiales</taxon>
        <taxon>Nocardiopsidaceae</taxon>
        <taxon>Nocardiopsis</taxon>
    </lineage>
</organism>
<evidence type="ECO:0000256" key="4">
    <source>
        <dbReference type="ARBA" id="ARBA00022989"/>
    </source>
</evidence>
<sequence length="415" mass="40654">MARSEHGPPRLFRVWLTGAGATALGTQILVFGLVWHAALIGPGAAAAVLTAQIVPRVLLTLHGGALSDRVGALPVMVAANAVLCALAAVGALAMSVVDPGPAAMVATALALGTVDAVNIPASASVPRLLVPSEAMGRALAARQIVLQGAVLCGPPLGGAAITFLGLPATYGAGALGYLVMLAVLRLVGSRTRFPASADTGPGLNRQVGEGLSTVFGTPLLRAVVLLTGAFAVFAIPFSSLLVPVVSAAHGWGAVATGAAAGAFGVGMAGPTALVLWRGTARRAGPAAALGMVTAGAGIAVAAAAPEPVAFCLVSSLVGLGTGVFSTHVGPLFMAACPGGAVGRAHAVLTLAQWLPLLVANPVIGVLARAHPVSVLLLLWGAGACAAGAAALGTRAFRTAVLPGGARRGEQEPETG</sequence>
<feature type="transmembrane region" description="Helical" evidence="6">
    <location>
        <begin position="102"/>
        <end position="123"/>
    </location>
</feature>
<gene>
    <name evidence="7" type="ORF">Q8A49_29765</name>
</gene>
<dbReference type="PANTHER" id="PTHR23513:SF11">
    <property type="entry name" value="STAPHYLOFERRIN A TRANSPORTER"/>
    <property type="match status" value="1"/>
</dbReference>
<evidence type="ECO:0000256" key="3">
    <source>
        <dbReference type="ARBA" id="ARBA00022692"/>
    </source>
</evidence>
<keyword evidence="5 6" id="KW-0472">Membrane</keyword>
<feature type="transmembrane region" description="Helical" evidence="6">
    <location>
        <begin position="39"/>
        <end position="59"/>
    </location>
</feature>
<evidence type="ECO:0000256" key="6">
    <source>
        <dbReference type="SAM" id="Phobius"/>
    </source>
</evidence>
<feature type="transmembrane region" description="Helical" evidence="6">
    <location>
        <begin position="170"/>
        <end position="187"/>
    </location>
</feature>
<evidence type="ECO:0000313" key="8">
    <source>
        <dbReference type="Proteomes" id="UP001348641"/>
    </source>
</evidence>
<evidence type="ECO:0000256" key="1">
    <source>
        <dbReference type="ARBA" id="ARBA00004651"/>
    </source>
</evidence>
<evidence type="ECO:0000256" key="2">
    <source>
        <dbReference type="ARBA" id="ARBA00022475"/>
    </source>
</evidence>
<keyword evidence="3 6" id="KW-0812">Transmembrane</keyword>
<evidence type="ECO:0000313" key="7">
    <source>
        <dbReference type="EMBL" id="MEE2054693.1"/>
    </source>
</evidence>
<dbReference type="InterPro" id="IPR011701">
    <property type="entry name" value="MFS"/>
</dbReference>
<dbReference type="Gene3D" id="1.20.1250.20">
    <property type="entry name" value="MFS general substrate transporter like domains"/>
    <property type="match status" value="1"/>
</dbReference>
<feature type="transmembrane region" description="Helical" evidence="6">
    <location>
        <begin position="316"/>
        <end position="335"/>
    </location>
</feature>
<dbReference type="Pfam" id="PF07690">
    <property type="entry name" value="MFS_1"/>
    <property type="match status" value="1"/>
</dbReference>
<dbReference type="SUPFAM" id="SSF103473">
    <property type="entry name" value="MFS general substrate transporter"/>
    <property type="match status" value="1"/>
</dbReference>
<feature type="transmembrane region" description="Helical" evidence="6">
    <location>
        <begin position="283"/>
        <end position="304"/>
    </location>
</feature>
<dbReference type="RefSeq" id="WP_330161521.1">
    <property type="nucleotide sequence ID" value="NZ_BAAAJA010000008.1"/>
</dbReference>
<accession>A0ABU7KZI6</accession>
<feature type="transmembrane region" description="Helical" evidence="6">
    <location>
        <begin position="144"/>
        <end position="164"/>
    </location>
</feature>